<dbReference type="EMBL" id="RCSX01000022">
    <property type="protein sequence ID" value="KAF7921625.1"/>
    <property type="molecule type" value="Genomic_DNA"/>
</dbReference>
<reference evidence="2 3" key="1">
    <citation type="journal article" date="2020" name="Genome Biol. Evol.">
        <title>Comparative genomics of Sclerotiniaceae.</title>
        <authorList>
            <person name="Valero Jimenez C.A."/>
            <person name="Steentjes M."/>
            <person name="Scholten O.E."/>
            <person name="Van Kan J.A.L."/>
        </authorList>
    </citation>
    <scope>NUCLEOTIDE SEQUENCE [LARGE SCALE GENOMIC DNA]</scope>
    <source>
        <strain evidence="2 3">B1</strain>
    </source>
</reference>
<feature type="region of interest" description="Disordered" evidence="1">
    <location>
        <begin position="1"/>
        <end position="22"/>
    </location>
</feature>
<gene>
    <name evidence="2" type="ORF">EAE98_008472</name>
</gene>
<dbReference type="RefSeq" id="XP_038807554.1">
    <property type="nucleotide sequence ID" value="XM_038956095.1"/>
</dbReference>
<feature type="compositionally biased region" description="Basic residues" evidence="1">
    <location>
        <begin position="81"/>
        <end position="91"/>
    </location>
</feature>
<feature type="compositionally biased region" description="Basic and acidic residues" evidence="1">
    <location>
        <begin position="137"/>
        <end position="149"/>
    </location>
</feature>
<sequence length="197" mass="22225">MFHRIKNSFRNRASGRQQSEDDGVPLLTMSEQLRAAVQIAHQPNWNASPRRQNDRDSRNLPSVQEIRVPQTPQHAPLSPHHSSRGSQHNRSRSIQSNENGRPSMCERAESVVSRSSSHHTTSTNMNPRVVVPQSRSSRSELRLSSASRDKPRSSILRSFFIERPSNKGRYPGINVTMSKADQDVMVIAPSNTKDQVI</sequence>
<feature type="region of interest" description="Disordered" evidence="1">
    <location>
        <begin position="68"/>
        <end position="149"/>
    </location>
</feature>
<accession>A0ABQ7IEB6</accession>
<name>A0ABQ7IEB6_9HELO</name>
<evidence type="ECO:0000256" key="1">
    <source>
        <dbReference type="SAM" id="MobiDB-lite"/>
    </source>
</evidence>
<dbReference type="Proteomes" id="UP000783213">
    <property type="component" value="Unassembled WGS sequence"/>
</dbReference>
<proteinExistence type="predicted"/>
<protein>
    <submittedName>
        <fullName evidence="2">Uncharacterized protein</fullName>
    </submittedName>
</protein>
<comment type="caution">
    <text evidence="2">The sequence shown here is derived from an EMBL/GenBank/DDBJ whole genome shotgun (WGS) entry which is preliminary data.</text>
</comment>
<evidence type="ECO:0000313" key="2">
    <source>
        <dbReference type="EMBL" id="KAF7921625.1"/>
    </source>
</evidence>
<organism evidence="2 3">
    <name type="scientific">Botrytis deweyae</name>
    <dbReference type="NCBI Taxonomy" id="2478750"/>
    <lineage>
        <taxon>Eukaryota</taxon>
        <taxon>Fungi</taxon>
        <taxon>Dikarya</taxon>
        <taxon>Ascomycota</taxon>
        <taxon>Pezizomycotina</taxon>
        <taxon>Leotiomycetes</taxon>
        <taxon>Helotiales</taxon>
        <taxon>Sclerotiniaceae</taxon>
        <taxon>Botrytis</taxon>
    </lineage>
</organism>
<dbReference type="GeneID" id="62235245"/>
<feature type="compositionally biased region" description="Low complexity" evidence="1">
    <location>
        <begin position="110"/>
        <end position="136"/>
    </location>
</feature>
<evidence type="ECO:0000313" key="3">
    <source>
        <dbReference type="Proteomes" id="UP000783213"/>
    </source>
</evidence>
<keyword evidence="3" id="KW-1185">Reference proteome</keyword>